<dbReference type="GO" id="GO:0009279">
    <property type="term" value="C:cell outer membrane"/>
    <property type="evidence" value="ECO:0007669"/>
    <property type="project" value="UniProtKB-SubCell"/>
</dbReference>
<keyword evidence="7" id="KW-0449">Lipoprotein</keyword>
<reference evidence="9 10" key="1">
    <citation type="submission" date="2019-03" db="EMBL/GenBank/DDBJ databases">
        <title>Complete genome assembly of MDR B. fragilis.</title>
        <authorList>
            <person name="Sydenham T.V."/>
            <person name="Hasman H."/>
            <person name="Justesen U.S."/>
        </authorList>
    </citation>
    <scope>NUCLEOTIDE SEQUENCE [LARGE SCALE GENOMIC DNA]</scope>
    <source>
        <strain evidence="9 10">DCMSKEJBY0001B</strain>
    </source>
</reference>
<name>A0AAE6K6R7_BACFG</name>
<evidence type="ECO:0000256" key="6">
    <source>
        <dbReference type="ARBA" id="ARBA00023237"/>
    </source>
</evidence>
<evidence type="ECO:0000256" key="3">
    <source>
        <dbReference type="ARBA" id="ARBA00022729"/>
    </source>
</evidence>
<feature type="chain" id="PRO_5042019699" description="Fimbrillin-A associated anchor s Mfa1 and Mfa2 family protein" evidence="8">
    <location>
        <begin position="19"/>
        <end position="298"/>
    </location>
</feature>
<evidence type="ECO:0000256" key="5">
    <source>
        <dbReference type="ARBA" id="ARBA00023139"/>
    </source>
</evidence>
<dbReference type="Pfam" id="PF08842">
    <property type="entry name" value="Mfa2"/>
    <property type="match status" value="1"/>
</dbReference>
<dbReference type="InterPro" id="IPR014941">
    <property type="entry name" value="FimB/Mfa2/Mfa3"/>
</dbReference>
<keyword evidence="5" id="KW-0564">Palmitate</keyword>
<evidence type="ECO:0000256" key="7">
    <source>
        <dbReference type="ARBA" id="ARBA00023288"/>
    </source>
</evidence>
<dbReference type="RefSeq" id="WP_050503202.1">
    <property type="nucleotide sequence ID" value="NZ_CP036546.1"/>
</dbReference>
<accession>A0AAE6K6R7</accession>
<evidence type="ECO:0000256" key="1">
    <source>
        <dbReference type="ARBA" id="ARBA00004442"/>
    </source>
</evidence>
<evidence type="ECO:0000256" key="2">
    <source>
        <dbReference type="ARBA" id="ARBA00007248"/>
    </source>
</evidence>
<evidence type="ECO:0000256" key="8">
    <source>
        <dbReference type="SAM" id="SignalP"/>
    </source>
</evidence>
<protein>
    <recommendedName>
        <fullName evidence="11">Fimbrillin-A associated anchor s Mfa1 and Mfa2 family protein</fullName>
    </recommendedName>
</protein>
<keyword evidence="6" id="KW-0998">Cell outer membrane</keyword>
<sequence length="298" mass="31761">MRNSITLLCIWTAVLLLAGCDVKDPIYNTPHPDKGQIILTTDWMRRTTGVDIPANYTVASGEYMATVSDVTNTLDRLFEPGVCHLCVYNTPKHITMSGSVATVAGASGNVAGAGPFVQEMPDWLFTGVTETTIEADTDHTLTVAMQQQIRRLTLFIEPTGNTTDRIERIEGYLSGVASTLDMDNGTHGTPLNVVLAFAKVTEGANAGKWAATVRLLGVAGEQQKLNAKLYFAGGNPGPVTLDSDLTTELAAFNADKHKPLALGGKIVETPTEADFSAIITDWTPGNSEEGSAGMETNN</sequence>
<organism evidence="9 10">
    <name type="scientific">Bacteroides fragilis</name>
    <dbReference type="NCBI Taxonomy" id="817"/>
    <lineage>
        <taxon>Bacteria</taxon>
        <taxon>Pseudomonadati</taxon>
        <taxon>Bacteroidota</taxon>
        <taxon>Bacteroidia</taxon>
        <taxon>Bacteroidales</taxon>
        <taxon>Bacteroidaceae</taxon>
        <taxon>Bacteroides</taxon>
    </lineage>
</organism>
<evidence type="ECO:0000313" key="10">
    <source>
        <dbReference type="Proteomes" id="UP000036847"/>
    </source>
</evidence>
<evidence type="ECO:0008006" key="11">
    <source>
        <dbReference type="Google" id="ProtNLM"/>
    </source>
</evidence>
<keyword evidence="3 8" id="KW-0732">Signal</keyword>
<comment type="similarity">
    <text evidence="2">Belongs to the bacteroidetes fimbrillin superfamily. FimB/Mfa2 family.</text>
</comment>
<proteinExistence type="inferred from homology"/>
<comment type="subcellular location">
    <subcellularLocation>
        <location evidence="1">Cell outer membrane</location>
    </subcellularLocation>
</comment>
<dbReference type="PROSITE" id="PS51257">
    <property type="entry name" value="PROKAR_LIPOPROTEIN"/>
    <property type="match status" value="1"/>
</dbReference>
<keyword evidence="4" id="KW-0472">Membrane</keyword>
<dbReference type="Proteomes" id="UP000036847">
    <property type="component" value="Chromosome"/>
</dbReference>
<feature type="signal peptide" evidence="8">
    <location>
        <begin position="1"/>
        <end position="18"/>
    </location>
</feature>
<gene>
    <name evidence="9" type="ORF">EC80_013355</name>
</gene>
<dbReference type="EMBL" id="CP036546">
    <property type="protein sequence ID" value="QCQ45774.1"/>
    <property type="molecule type" value="Genomic_DNA"/>
</dbReference>
<evidence type="ECO:0000256" key="4">
    <source>
        <dbReference type="ARBA" id="ARBA00023136"/>
    </source>
</evidence>
<evidence type="ECO:0000313" key="9">
    <source>
        <dbReference type="EMBL" id="QCQ45774.1"/>
    </source>
</evidence>
<dbReference type="AlphaFoldDB" id="A0AAE6K6R7"/>